<protein>
    <recommendedName>
        <fullName evidence="2">Peptidase S9 prolyl oligopeptidase catalytic domain-containing protein</fullName>
    </recommendedName>
</protein>
<accession>A0A1F5P7X6</accession>
<dbReference type="AlphaFoldDB" id="A0A1F5P7X6"/>
<comment type="caution">
    <text evidence="3">The sequence shown here is derived from an EMBL/GenBank/DDBJ whole genome shotgun (WGS) entry which is preliminary data.</text>
</comment>
<feature type="domain" description="Peptidase S9 prolyl oligopeptidase catalytic" evidence="2">
    <location>
        <begin position="82"/>
        <end position="286"/>
    </location>
</feature>
<evidence type="ECO:0000313" key="4">
    <source>
        <dbReference type="Proteomes" id="UP000176786"/>
    </source>
</evidence>
<dbReference type="GO" id="GO:0006508">
    <property type="term" value="P:proteolysis"/>
    <property type="evidence" value="ECO:0007669"/>
    <property type="project" value="InterPro"/>
</dbReference>
<proteinExistence type="predicted"/>
<dbReference type="SUPFAM" id="SSF53474">
    <property type="entry name" value="alpha/beta-Hydrolases"/>
    <property type="match status" value="1"/>
</dbReference>
<dbReference type="InterPro" id="IPR050261">
    <property type="entry name" value="FrsA_esterase"/>
</dbReference>
<dbReference type="PANTHER" id="PTHR22946:SF9">
    <property type="entry name" value="POLYKETIDE TRANSFERASE AF380"/>
    <property type="match status" value="1"/>
</dbReference>
<dbReference type="EMBL" id="MFES01000016">
    <property type="protein sequence ID" value="OGE86047.1"/>
    <property type="molecule type" value="Genomic_DNA"/>
</dbReference>
<dbReference type="GO" id="GO:0008236">
    <property type="term" value="F:serine-type peptidase activity"/>
    <property type="evidence" value="ECO:0007669"/>
    <property type="project" value="InterPro"/>
</dbReference>
<dbReference type="InterPro" id="IPR029058">
    <property type="entry name" value="AB_hydrolase_fold"/>
</dbReference>
<dbReference type="InterPro" id="IPR001375">
    <property type="entry name" value="Peptidase_S9_cat"/>
</dbReference>
<evidence type="ECO:0000313" key="3">
    <source>
        <dbReference type="EMBL" id="OGE86047.1"/>
    </source>
</evidence>
<gene>
    <name evidence="3" type="ORF">A3J48_03205</name>
</gene>
<dbReference type="PANTHER" id="PTHR22946">
    <property type="entry name" value="DIENELACTONE HYDROLASE DOMAIN-CONTAINING PROTEIN-RELATED"/>
    <property type="match status" value="1"/>
</dbReference>
<name>A0A1F5P7X6_9BACT</name>
<reference evidence="3 4" key="1">
    <citation type="journal article" date="2016" name="Nat. Commun.">
        <title>Thousands of microbial genomes shed light on interconnected biogeochemical processes in an aquifer system.</title>
        <authorList>
            <person name="Anantharaman K."/>
            <person name="Brown C.T."/>
            <person name="Hug L.A."/>
            <person name="Sharon I."/>
            <person name="Castelle C.J."/>
            <person name="Probst A.J."/>
            <person name="Thomas B.C."/>
            <person name="Singh A."/>
            <person name="Wilkins M.J."/>
            <person name="Karaoz U."/>
            <person name="Brodie E.L."/>
            <person name="Williams K.H."/>
            <person name="Hubbard S.S."/>
            <person name="Banfield J.F."/>
        </authorList>
    </citation>
    <scope>NUCLEOTIDE SEQUENCE [LARGE SCALE GENOMIC DNA]</scope>
</reference>
<dbReference type="Pfam" id="PF00326">
    <property type="entry name" value="Peptidase_S9"/>
    <property type="match status" value="1"/>
</dbReference>
<dbReference type="Proteomes" id="UP000176786">
    <property type="component" value="Unassembled WGS sequence"/>
</dbReference>
<dbReference type="Gene3D" id="3.40.50.1820">
    <property type="entry name" value="alpha/beta hydrolase"/>
    <property type="match status" value="1"/>
</dbReference>
<dbReference type="STRING" id="1817832.A3J48_03205"/>
<sequence>MFFETLRKGDYPGSQLVVERSLLNGSNYRQFVASYKSEGLKINGLLTVPTITKPEAGFPAIIFVHGYIPPDEYSTTGNYASYQAVLARNSFVTFKPDLRGHGDSEGEPVSAHFSEKYVVDVLNAIATLKQYEEVDPDRIGYWGHSNGGETGLRAAVISADIKAAVFWAGVVGSFKDMLETYNAEIPFLRDRNHELLDENGLPSSNPEFWNKLDPYSYLNSIIAPIQLHHGTADTSVPFALSVRLNEELQKINKTVEYYEYPGDDHNLSRNFNTAWQRTINFFNVYLK</sequence>
<organism evidence="3 4">
    <name type="scientific">Candidatus Doudnabacteria bacterium RIFCSPHIGHO2_02_FULL_46_11</name>
    <dbReference type="NCBI Taxonomy" id="1817832"/>
    <lineage>
        <taxon>Bacteria</taxon>
        <taxon>Candidatus Doudnaibacteriota</taxon>
    </lineage>
</organism>
<evidence type="ECO:0000256" key="1">
    <source>
        <dbReference type="ARBA" id="ARBA00022801"/>
    </source>
</evidence>
<dbReference type="GO" id="GO:0052689">
    <property type="term" value="F:carboxylic ester hydrolase activity"/>
    <property type="evidence" value="ECO:0007669"/>
    <property type="project" value="UniProtKB-ARBA"/>
</dbReference>
<keyword evidence="1" id="KW-0378">Hydrolase</keyword>
<evidence type="ECO:0000259" key="2">
    <source>
        <dbReference type="Pfam" id="PF00326"/>
    </source>
</evidence>